<evidence type="ECO:0000256" key="1">
    <source>
        <dbReference type="ARBA" id="ARBA00022723"/>
    </source>
</evidence>
<sequence>MNRRYLHRATELLRKLVSLPSFSGEEQRRSDYLVNYFKEHGIETERLGNNLILRQPHANHTKPTLMLNSHLDTVQPASTYSFDPFTPPVSDRHVFGLGSNDAGASVVSMIQTFLHFYEKELPFNLLLALSTEEENSGAGGMRRLWEKLNGEVDMAIIGEPTGMKAAIAERGLLVIDGEAKGVSGHAARDEGVNALYIALEDIAVLRSIKFPKISPVMGEVKLTVTQIHSGIQHNVIPDRCTFVVDVRPTEQYSNQELMDILQPRVKSTLKARSLTNRSSATPADHPLLHCIEHLHMETYVSPTTSDWMRITCPALKMGPGESARSHQADEFVLIEELEQGINGYIALITQLATLGANSDD</sequence>
<dbReference type="InterPro" id="IPR011650">
    <property type="entry name" value="Peptidase_M20_dimer"/>
</dbReference>
<dbReference type="InterPro" id="IPR050072">
    <property type="entry name" value="Peptidase_M20A"/>
</dbReference>
<dbReference type="GO" id="GO:0006526">
    <property type="term" value="P:L-arginine biosynthetic process"/>
    <property type="evidence" value="ECO:0007669"/>
    <property type="project" value="TreeGrafter"/>
</dbReference>
<dbReference type="Proteomes" id="UP000053860">
    <property type="component" value="Unassembled WGS sequence"/>
</dbReference>
<dbReference type="AlphaFoldDB" id="A0A101HH39"/>
<evidence type="ECO:0000256" key="2">
    <source>
        <dbReference type="ARBA" id="ARBA00022801"/>
    </source>
</evidence>
<dbReference type="EMBL" id="LGGN01000204">
    <property type="protein sequence ID" value="KUK76772.1"/>
    <property type="molecule type" value="Genomic_DNA"/>
</dbReference>
<keyword evidence="3" id="KW-0170">Cobalt</keyword>
<gene>
    <name evidence="5" type="ORF">XD92_1065</name>
</gene>
<dbReference type="PANTHER" id="PTHR43808">
    <property type="entry name" value="ACETYLORNITHINE DEACETYLASE"/>
    <property type="match status" value="1"/>
</dbReference>
<dbReference type="STRING" id="1123008.GCA_000380985_01086"/>
<dbReference type="InterPro" id="IPR002933">
    <property type="entry name" value="Peptidase_M20"/>
</dbReference>
<dbReference type="GO" id="GO:0008777">
    <property type="term" value="F:acetylornithine deacetylase activity"/>
    <property type="evidence" value="ECO:0007669"/>
    <property type="project" value="TreeGrafter"/>
</dbReference>
<feature type="domain" description="Peptidase M20 dimerisation" evidence="4">
    <location>
        <begin position="167"/>
        <end position="270"/>
    </location>
</feature>
<accession>A0A101HH39</accession>
<proteinExistence type="predicted"/>
<dbReference type="GO" id="GO:0046872">
    <property type="term" value="F:metal ion binding"/>
    <property type="evidence" value="ECO:0007669"/>
    <property type="project" value="UniProtKB-KW"/>
</dbReference>
<dbReference type="SUPFAM" id="SSF55031">
    <property type="entry name" value="Bacterial exopeptidase dimerisation domain"/>
    <property type="match status" value="1"/>
</dbReference>
<dbReference type="SUPFAM" id="SSF53187">
    <property type="entry name" value="Zn-dependent exopeptidases"/>
    <property type="match status" value="1"/>
</dbReference>
<dbReference type="PATRIC" id="fig|294710.3.peg.1439"/>
<keyword evidence="1" id="KW-0479">Metal-binding</keyword>
<evidence type="ECO:0000313" key="5">
    <source>
        <dbReference type="EMBL" id="KUK76772.1"/>
    </source>
</evidence>
<dbReference type="Pfam" id="PF07687">
    <property type="entry name" value="M20_dimer"/>
    <property type="match status" value="1"/>
</dbReference>
<dbReference type="Gene3D" id="3.30.70.360">
    <property type="match status" value="1"/>
</dbReference>
<evidence type="ECO:0000256" key="3">
    <source>
        <dbReference type="ARBA" id="ARBA00023285"/>
    </source>
</evidence>
<reference evidence="6" key="1">
    <citation type="journal article" date="2015" name="MBio">
        <title>Genome-Resolved Metagenomic Analysis Reveals Roles for Candidate Phyla and Other Microbial Community Members in Biogeochemical Transformations in Oil Reservoirs.</title>
        <authorList>
            <person name="Hu P."/>
            <person name="Tom L."/>
            <person name="Singh A."/>
            <person name="Thomas B.C."/>
            <person name="Baker B.J."/>
            <person name="Piceno Y.M."/>
            <person name="Andersen G.L."/>
            <person name="Banfield J.F."/>
        </authorList>
    </citation>
    <scope>NUCLEOTIDE SEQUENCE [LARGE SCALE GENOMIC DNA]</scope>
</reference>
<dbReference type="InterPro" id="IPR036264">
    <property type="entry name" value="Bact_exopeptidase_dim_dom"/>
</dbReference>
<dbReference type="Pfam" id="PF01546">
    <property type="entry name" value="Peptidase_M20"/>
    <property type="match status" value="1"/>
</dbReference>
<comment type="caution">
    <text evidence="5">The sequence shown here is derived from an EMBL/GenBank/DDBJ whole genome shotgun (WGS) entry which is preliminary data.</text>
</comment>
<organism evidence="5 6">
    <name type="scientific">Proteiniphilum acetatigenes</name>
    <dbReference type="NCBI Taxonomy" id="294710"/>
    <lineage>
        <taxon>Bacteria</taxon>
        <taxon>Pseudomonadati</taxon>
        <taxon>Bacteroidota</taxon>
        <taxon>Bacteroidia</taxon>
        <taxon>Bacteroidales</taxon>
        <taxon>Dysgonomonadaceae</taxon>
        <taxon>Proteiniphilum</taxon>
    </lineage>
</organism>
<evidence type="ECO:0000259" key="4">
    <source>
        <dbReference type="Pfam" id="PF07687"/>
    </source>
</evidence>
<keyword evidence="2" id="KW-0378">Hydrolase</keyword>
<name>A0A101HH39_9BACT</name>
<dbReference type="PANTHER" id="PTHR43808:SF31">
    <property type="entry name" value="N-ACETYL-L-CITRULLINE DEACETYLASE"/>
    <property type="match status" value="1"/>
</dbReference>
<protein>
    <submittedName>
        <fullName evidence="5">Acetylornithine deacetylase/succinyldiaminopimelate desuccinylase-like deacylase</fullName>
    </submittedName>
</protein>
<evidence type="ECO:0000313" key="6">
    <source>
        <dbReference type="Proteomes" id="UP000053860"/>
    </source>
</evidence>
<dbReference type="Gene3D" id="3.40.630.10">
    <property type="entry name" value="Zn peptidases"/>
    <property type="match status" value="1"/>
</dbReference>